<protein>
    <recommendedName>
        <fullName evidence="2">C2H2-type domain-containing protein</fullName>
    </recommendedName>
</protein>
<feature type="domain" description="C2H2-type" evidence="2">
    <location>
        <begin position="227"/>
        <end position="256"/>
    </location>
</feature>
<evidence type="ECO:0000313" key="4">
    <source>
        <dbReference type="EMBL" id="PWW79637.1"/>
    </source>
</evidence>
<gene>
    <name evidence="4" type="ORF">C7212DRAFT_341901</name>
    <name evidence="3" type="ORF">C7212DRAFT_348969</name>
</gene>
<comment type="caution">
    <text evidence="4">The sequence shown here is derived from an EMBL/GenBank/DDBJ whole genome shotgun (WGS) entry which is preliminary data.</text>
</comment>
<sequence length="296" mass="32210">MNGQGGGGSRGRELHSLLFSGLAPYWDYSLLGNWDMEPCALTHHQQSPPWHWDQTLSHPLMGLCGLPLDLDILQEVNEDSRPGPRLIHGGPTAPSPRDGNFGSPRALEVPSIWPKTVAIGEYGVKNTPDASPHTAISSPGLCDSMSSCAASPVVPNTPTTVQLPKAVAQKRSTTTKQKKERRSTGASRLTSIYQCSYDGCEGKTFTSRSAMVRHENENHLAAEGTPYFCSDGRCPRSQKGFARRHNLMVHMEGKKHRRNGFGWEHYLSQEQRQGAAGPPQPESGHDGSGGKRGGCY</sequence>
<name>A0A317T1K3_9PEZI</name>
<evidence type="ECO:0000256" key="1">
    <source>
        <dbReference type="SAM" id="MobiDB-lite"/>
    </source>
</evidence>
<dbReference type="Proteomes" id="UP000246991">
    <property type="component" value="Unassembled WGS sequence"/>
</dbReference>
<dbReference type="EMBL" id="PYWC01000007">
    <property type="protein sequence ID" value="PWW79637.1"/>
    <property type="molecule type" value="Genomic_DNA"/>
</dbReference>
<feature type="region of interest" description="Disordered" evidence="1">
    <location>
        <begin position="261"/>
        <end position="296"/>
    </location>
</feature>
<feature type="domain" description="C2H2-type" evidence="2">
    <location>
        <begin position="193"/>
        <end position="219"/>
    </location>
</feature>
<evidence type="ECO:0000313" key="3">
    <source>
        <dbReference type="EMBL" id="PWW71584.1"/>
    </source>
</evidence>
<evidence type="ECO:0000313" key="5">
    <source>
        <dbReference type="Proteomes" id="UP000246991"/>
    </source>
</evidence>
<dbReference type="OrthoDB" id="5465395at2759"/>
<dbReference type="InterPro" id="IPR059009">
    <property type="entry name" value="Znf_C2H2_17_1st"/>
</dbReference>
<accession>A0A317T1K3</accession>
<organism evidence="4 5">
    <name type="scientific">Tuber magnatum</name>
    <name type="common">white Piedmont truffle</name>
    <dbReference type="NCBI Taxonomy" id="42249"/>
    <lineage>
        <taxon>Eukaryota</taxon>
        <taxon>Fungi</taxon>
        <taxon>Dikarya</taxon>
        <taxon>Ascomycota</taxon>
        <taxon>Pezizomycotina</taxon>
        <taxon>Pezizomycetes</taxon>
        <taxon>Pezizales</taxon>
        <taxon>Tuberaceae</taxon>
        <taxon>Tuber</taxon>
    </lineage>
</organism>
<dbReference type="Gene3D" id="3.30.160.60">
    <property type="entry name" value="Classic Zinc Finger"/>
    <property type="match status" value="1"/>
</dbReference>
<dbReference type="InterPro" id="IPR013087">
    <property type="entry name" value="Znf_C2H2_type"/>
</dbReference>
<reference evidence="4 5" key="1">
    <citation type="submission" date="2018-03" db="EMBL/GenBank/DDBJ databases">
        <title>Genomes of Pezizomycetes fungi and the evolution of truffles.</title>
        <authorList>
            <person name="Murat C."/>
            <person name="Payen T."/>
            <person name="Noel B."/>
            <person name="Kuo A."/>
            <person name="Martin F.M."/>
        </authorList>
    </citation>
    <scope>NUCLEOTIDE SEQUENCE [LARGE SCALE GENOMIC DNA]</scope>
    <source>
        <strain evidence="4">091103-1</strain>
    </source>
</reference>
<proteinExistence type="predicted"/>
<dbReference type="EMBL" id="PYWC01000269">
    <property type="protein sequence ID" value="PWW71584.1"/>
    <property type="molecule type" value="Genomic_DNA"/>
</dbReference>
<feature type="region of interest" description="Disordered" evidence="1">
    <location>
        <begin position="79"/>
        <end position="106"/>
    </location>
</feature>
<keyword evidence="5" id="KW-1185">Reference proteome</keyword>
<dbReference type="Pfam" id="PF26177">
    <property type="entry name" value="zf_C2H2_17_1st"/>
    <property type="match status" value="1"/>
</dbReference>
<dbReference type="SMART" id="SM00355">
    <property type="entry name" value="ZnF_C2H2"/>
    <property type="match status" value="2"/>
</dbReference>
<dbReference type="AlphaFoldDB" id="A0A317T1K3"/>
<evidence type="ECO:0000259" key="2">
    <source>
        <dbReference type="SMART" id="SM00355"/>
    </source>
</evidence>